<keyword evidence="7 9" id="KW-0413">Isomerase</keyword>
<evidence type="ECO:0000256" key="2">
    <source>
        <dbReference type="ARBA" id="ARBA00004496"/>
    </source>
</evidence>
<evidence type="ECO:0000313" key="12">
    <source>
        <dbReference type="EMBL" id="BAT71101.1"/>
    </source>
</evidence>
<evidence type="ECO:0000313" key="13">
    <source>
        <dbReference type="Proteomes" id="UP000063234"/>
    </source>
</evidence>
<dbReference type="GO" id="GO:0005737">
    <property type="term" value="C:cytoplasm"/>
    <property type="evidence" value="ECO:0007669"/>
    <property type="project" value="UniProtKB-SubCell"/>
</dbReference>
<dbReference type="PANTHER" id="PTHR47861">
    <property type="entry name" value="FKBP-TYPE PEPTIDYL-PROLYL CIS-TRANS ISOMERASE SLYD"/>
    <property type="match status" value="1"/>
</dbReference>
<dbReference type="Pfam" id="PF00254">
    <property type="entry name" value="FKBP_C"/>
    <property type="match status" value="1"/>
</dbReference>
<sequence length="163" mass="18274">MKVGTNTVVTMDYELRVDGFEGELVESSIESGTPITFIYGKGMIIPAIEEAIAEKEAGDVVKLEIPPEQAYGERNEEAVQKIPRHFIPPHIELKEGLTLVMQTPQGEEIGMKVLEFNDEEVTVDLNHPLAGKTLYFTLYLKEVREASPEELLELAQQQGMQEQ</sequence>
<dbReference type="EMBL" id="AP013035">
    <property type="protein sequence ID" value="BAT71101.1"/>
    <property type="molecule type" value="Genomic_DNA"/>
</dbReference>
<dbReference type="RefSeq" id="WP_068548992.1">
    <property type="nucleotide sequence ID" value="NZ_AP013035.1"/>
</dbReference>
<reference evidence="13" key="1">
    <citation type="journal article" date="2018" name="Science">
        <title>A primordial and reversible TCA cycle in a facultatively chemolithoautotrophic thermophile.</title>
        <authorList>
            <person name="Nunoura T."/>
            <person name="Chikaraishi Y."/>
            <person name="Izaki R."/>
            <person name="Suwa T."/>
            <person name="Sato T."/>
            <person name="Harada T."/>
            <person name="Mori K."/>
            <person name="Kato Y."/>
            <person name="Miyazaki M."/>
            <person name="Shimamura S."/>
            <person name="Yanagawa K."/>
            <person name="Shuto A."/>
            <person name="Ohkouchi N."/>
            <person name="Fujita N."/>
            <person name="Takaki Y."/>
            <person name="Atomi H."/>
            <person name="Takai K."/>
        </authorList>
    </citation>
    <scope>NUCLEOTIDE SEQUENCE [LARGE SCALE GENOMIC DNA]</scope>
    <source>
        <strain evidence="13">DSM 17441 / JCM 13301 / NBRC 103674 / ABI70S6</strain>
    </source>
</reference>
<dbReference type="OrthoDB" id="280278at2"/>
<dbReference type="STRING" id="1298851.TST_0293"/>
<comment type="function">
    <text evidence="8">Also involved in hydrogenase metallocenter assembly, probably by participating in the nickel insertion step. This function in hydrogenase biosynthesis requires chaperone activity and the presence of the metal-binding domain, but not PPIase activity.</text>
</comment>
<evidence type="ECO:0000256" key="7">
    <source>
        <dbReference type="ARBA" id="ARBA00023235"/>
    </source>
</evidence>
<dbReference type="SUPFAM" id="SSF54534">
    <property type="entry name" value="FKBP-like"/>
    <property type="match status" value="1"/>
</dbReference>
<keyword evidence="5 9" id="KW-0697">Rotamase</keyword>
<evidence type="ECO:0000256" key="4">
    <source>
        <dbReference type="ARBA" id="ARBA00022490"/>
    </source>
</evidence>
<proteinExistence type="inferred from homology"/>
<protein>
    <recommendedName>
        <fullName evidence="10">Peptidyl-prolyl cis-trans isomerase</fullName>
        <ecNumber evidence="10">5.2.1.8</ecNumber>
    </recommendedName>
</protein>
<feature type="domain" description="PPIase FKBP-type" evidence="11">
    <location>
        <begin position="6"/>
        <end position="103"/>
    </location>
</feature>
<keyword evidence="13" id="KW-1185">Reference proteome</keyword>
<dbReference type="PANTHER" id="PTHR47861:SF3">
    <property type="entry name" value="FKBP-TYPE PEPTIDYL-PROLYL CIS-TRANS ISOMERASE SLYD"/>
    <property type="match status" value="1"/>
</dbReference>
<dbReference type="InterPro" id="IPR046357">
    <property type="entry name" value="PPIase_dom_sf"/>
</dbReference>
<dbReference type="InterPro" id="IPR001179">
    <property type="entry name" value="PPIase_FKBP_dom"/>
</dbReference>
<evidence type="ECO:0000256" key="10">
    <source>
        <dbReference type="RuleBase" id="RU003915"/>
    </source>
</evidence>
<evidence type="ECO:0000259" key="11">
    <source>
        <dbReference type="PROSITE" id="PS50059"/>
    </source>
</evidence>
<dbReference type="EC" id="5.2.1.8" evidence="10"/>
<comment type="similarity">
    <text evidence="3 10">Belongs to the FKBP-type PPIase family.</text>
</comment>
<evidence type="ECO:0000256" key="9">
    <source>
        <dbReference type="PROSITE-ProRule" id="PRU00277"/>
    </source>
</evidence>
<dbReference type="Proteomes" id="UP000063234">
    <property type="component" value="Chromosome"/>
</dbReference>
<evidence type="ECO:0000256" key="8">
    <source>
        <dbReference type="ARBA" id="ARBA00037071"/>
    </source>
</evidence>
<gene>
    <name evidence="12" type="primary">slyD</name>
    <name evidence="12" type="ORF">TST_0293</name>
</gene>
<dbReference type="GO" id="GO:0042026">
    <property type="term" value="P:protein refolding"/>
    <property type="evidence" value="ECO:0007669"/>
    <property type="project" value="UniProtKB-ARBA"/>
</dbReference>
<evidence type="ECO:0000256" key="5">
    <source>
        <dbReference type="ARBA" id="ARBA00023110"/>
    </source>
</evidence>
<organism evidence="12 13">
    <name type="scientific">Thermosulfidibacter takaii (strain DSM 17441 / JCM 13301 / NBRC 103674 / ABI70S6)</name>
    <dbReference type="NCBI Taxonomy" id="1298851"/>
    <lineage>
        <taxon>Bacteria</taxon>
        <taxon>Pseudomonadati</taxon>
        <taxon>Thermosulfidibacterota</taxon>
        <taxon>Thermosulfidibacteria</taxon>
        <taxon>Thermosulfidibacterales</taxon>
        <taxon>Thermosulfidibacteraceae</taxon>
    </lineage>
</organism>
<comment type="catalytic activity">
    <reaction evidence="1 9 10">
        <text>[protein]-peptidylproline (omega=180) = [protein]-peptidylproline (omega=0)</text>
        <dbReference type="Rhea" id="RHEA:16237"/>
        <dbReference type="Rhea" id="RHEA-COMP:10747"/>
        <dbReference type="Rhea" id="RHEA-COMP:10748"/>
        <dbReference type="ChEBI" id="CHEBI:83833"/>
        <dbReference type="ChEBI" id="CHEBI:83834"/>
        <dbReference type="EC" id="5.2.1.8"/>
    </reaction>
</comment>
<dbReference type="KEGG" id="ttk:TST_0293"/>
<evidence type="ECO:0000256" key="6">
    <source>
        <dbReference type="ARBA" id="ARBA00023186"/>
    </source>
</evidence>
<accession>A0A0S3QS23</accession>
<name>A0A0S3QS23_THET7</name>
<dbReference type="Gene3D" id="3.10.50.40">
    <property type="match status" value="1"/>
</dbReference>
<keyword evidence="6" id="KW-0143">Chaperone</keyword>
<comment type="subcellular location">
    <subcellularLocation>
        <location evidence="2">Cytoplasm</location>
    </subcellularLocation>
</comment>
<keyword evidence="4" id="KW-0963">Cytoplasm</keyword>
<dbReference type="PROSITE" id="PS50059">
    <property type="entry name" value="FKBP_PPIASE"/>
    <property type="match status" value="1"/>
</dbReference>
<evidence type="ECO:0000256" key="3">
    <source>
        <dbReference type="ARBA" id="ARBA00006577"/>
    </source>
</evidence>
<dbReference type="AlphaFoldDB" id="A0A0S3QS23"/>
<evidence type="ECO:0000256" key="1">
    <source>
        <dbReference type="ARBA" id="ARBA00000971"/>
    </source>
</evidence>
<dbReference type="PATRIC" id="fig|1298851.3.peg.302"/>
<dbReference type="GO" id="GO:0003755">
    <property type="term" value="F:peptidyl-prolyl cis-trans isomerase activity"/>
    <property type="evidence" value="ECO:0007669"/>
    <property type="project" value="UniProtKB-UniRule"/>
</dbReference>